<dbReference type="InterPro" id="IPR038232">
    <property type="entry name" value="PknH-like_Extracell_sf"/>
</dbReference>
<evidence type="ECO:0000256" key="1">
    <source>
        <dbReference type="SAM" id="MobiDB-lite"/>
    </source>
</evidence>
<dbReference type="EMBL" id="CP046600">
    <property type="protein sequence ID" value="QUR68921.1"/>
    <property type="molecule type" value="Genomic_DNA"/>
</dbReference>
<dbReference type="Gene3D" id="3.40.1000.70">
    <property type="entry name" value="PknH-like extracellular domain"/>
    <property type="match status" value="1"/>
</dbReference>
<evidence type="ECO:0000313" key="3">
    <source>
        <dbReference type="EMBL" id="QUR68921.1"/>
    </source>
</evidence>
<evidence type="ECO:0000313" key="4">
    <source>
        <dbReference type="Proteomes" id="UP000682202"/>
    </source>
</evidence>
<sequence>MINRGRSPAETGLSTMRPPRPTGSVTTPRASLRQPRPRVLRSAAAGIARSASILGCAAVVMTACSAQVTSVEASDEPESRVDTLIVSVEDVRNIANNEALAAHSHSDLRTPPPTDTDAPGPCRAAGISDFTFGTGWLEFRSAGYHDVTDDMSPGLPAMIETVSQAVAVYPDASMARGLLHQLESSLRECAGLRDPSYEFTLDKPDASTVRLSADGWSHVYREKSAVLMSVGVLGLEPAEEIANTVLQIITDRVED</sequence>
<feature type="region of interest" description="Disordered" evidence="1">
    <location>
        <begin position="1"/>
        <end position="37"/>
    </location>
</feature>
<protein>
    <submittedName>
        <fullName evidence="3">Sensor domain-containing protein</fullName>
    </submittedName>
</protein>
<dbReference type="InterPro" id="IPR026954">
    <property type="entry name" value="PknH-like_Extracell"/>
</dbReference>
<name>A0A975PY40_9MYCO</name>
<organism evidence="3 4">
    <name type="scientific">Mycobacterium spongiae</name>
    <dbReference type="NCBI Taxonomy" id="886343"/>
    <lineage>
        <taxon>Bacteria</taxon>
        <taxon>Bacillati</taxon>
        <taxon>Actinomycetota</taxon>
        <taxon>Actinomycetes</taxon>
        <taxon>Mycobacteriales</taxon>
        <taxon>Mycobacteriaceae</taxon>
        <taxon>Mycobacterium</taxon>
    </lineage>
</organism>
<dbReference type="Pfam" id="PF14032">
    <property type="entry name" value="PknH_C"/>
    <property type="match status" value="1"/>
</dbReference>
<gene>
    <name evidence="3" type="ORF">F6B93_19215</name>
</gene>
<dbReference type="AlphaFoldDB" id="A0A975PY40"/>
<feature type="domain" description="PknH-like extracellular" evidence="2">
    <location>
        <begin position="77"/>
        <end position="252"/>
    </location>
</feature>
<dbReference type="KEGG" id="mspg:F6B93_19215"/>
<reference evidence="3" key="1">
    <citation type="submission" date="2019-12" db="EMBL/GenBank/DDBJ databases">
        <title>Mycobacterium spongiae sp. nov.</title>
        <authorList>
            <person name="Stinear T."/>
        </authorList>
    </citation>
    <scope>NUCLEOTIDE SEQUENCE</scope>
    <source>
        <strain evidence="3">FSD4b-SM</strain>
    </source>
</reference>
<proteinExistence type="predicted"/>
<accession>A0A975PY40</accession>
<evidence type="ECO:0000259" key="2">
    <source>
        <dbReference type="Pfam" id="PF14032"/>
    </source>
</evidence>
<dbReference type="Proteomes" id="UP000682202">
    <property type="component" value="Chromosome"/>
</dbReference>
<keyword evidence="4" id="KW-1185">Reference proteome</keyword>